<proteinExistence type="predicted"/>
<evidence type="ECO:0000313" key="4">
    <source>
        <dbReference type="EMBL" id="PIC48894.1"/>
    </source>
</evidence>
<dbReference type="InterPro" id="IPR002083">
    <property type="entry name" value="MATH/TRAF_dom"/>
</dbReference>
<dbReference type="SMART" id="SM00225">
    <property type="entry name" value="BTB"/>
    <property type="match status" value="1"/>
</dbReference>
<comment type="caution">
    <text evidence="4">The sequence shown here is derived from an EMBL/GenBank/DDBJ whole genome shotgun (WGS) entry which is preliminary data.</text>
</comment>
<protein>
    <recommendedName>
        <fullName evidence="3">BTB domain-containing protein</fullName>
    </recommendedName>
</protein>
<keyword evidence="5" id="KW-1185">Reference proteome</keyword>
<dbReference type="InterPro" id="IPR052664">
    <property type="entry name" value="BTB-MATH_domain_protein"/>
</dbReference>
<dbReference type="SMART" id="SM00061">
    <property type="entry name" value="MATH"/>
    <property type="match status" value="1"/>
</dbReference>
<dbReference type="InterPro" id="IPR000210">
    <property type="entry name" value="BTB/POZ_dom"/>
</dbReference>
<dbReference type="Pfam" id="PF00917">
    <property type="entry name" value="MATH"/>
    <property type="match status" value="1"/>
</dbReference>
<dbReference type="PANTHER" id="PTHR22743">
    <property type="entry name" value="MEPRIN/TRAF-LIKE MATH FAMILY-C.ELEGANS"/>
    <property type="match status" value="1"/>
</dbReference>
<dbReference type="AlphaFoldDB" id="A0A2G5VAV9"/>
<sequence>MASNTESSMRSKTEPESTVPLENILVTAENGEITGTDGTSNADLLVEIQKLRTELIVVTEENRRIQKNALQELESKIEDNKKNLNEISDKLQSVGPLMSKLSTSNDNPEKSSNTTNVSKKSVKHFKLKHVFKDVSNFAENVMYYGERKDHYNFNWSIGVKRHENHLGFYVGCKRIAPVDNWSCRAITEYKLVGPEQNNLIRTEQNCYRRDQGFGFSKFFEWEEMKKWYIVNGNLTVEAKVTIVETTGLGKKKIRKFDESQKDVSDVVLVARDTKFYVSKMFLASQSSVFKALLFGNFEESRQSEVSLNGIDSDDFHYFLEVLYGESAIDDTNVEGVALLADMYGAPTAIRKCEEFILKESKMTLEKKLKIATRYNLERLKALESLVDHSMY</sequence>
<feature type="region of interest" description="Disordered" evidence="2">
    <location>
        <begin position="97"/>
        <end position="118"/>
    </location>
</feature>
<accession>A0A2G5VAV9</accession>
<dbReference type="Gene3D" id="2.60.210.10">
    <property type="entry name" value="Apoptosis, Tumor Necrosis Factor Receptor Associated Protein 2, Chain A"/>
    <property type="match status" value="1"/>
</dbReference>
<dbReference type="CDD" id="cd00121">
    <property type="entry name" value="MATH"/>
    <property type="match status" value="1"/>
</dbReference>
<dbReference type="Pfam" id="PF00651">
    <property type="entry name" value="BTB"/>
    <property type="match status" value="1"/>
</dbReference>
<dbReference type="SUPFAM" id="SSF54695">
    <property type="entry name" value="POZ domain"/>
    <property type="match status" value="1"/>
</dbReference>
<evidence type="ECO:0000259" key="3">
    <source>
        <dbReference type="PROSITE" id="PS50097"/>
    </source>
</evidence>
<dbReference type="EMBL" id="PDUG01000002">
    <property type="protein sequence ID" value="PIC48894.1"/>
    <property type="molecule type" value="Genomic_DNA"/>
</dbReference>
<name>A0A2G5VAV9_9PELO</name>
<dbReference type="PROSITE" id="PS50097">
    <property type="entry name" value="BTB"/>
    <property type="match status" value="1"/>
</dbReference>
<dbReference type="CDD" id="cd18186">
    <property type="entry name" value="BTB_POZ_ZBTB_KLHL-like"/>
    <property type="match status" value="1"/>
</dbReference>
<feature type="coiled-coil region" evidence="1">
    <location>
        <begin position="48"/>
        <end position="90"/>
    </location>
</feature>
<feature type="domain" description="BTB" evidence="3">
    <location>
        <begin position="264"/>
        <end position="323"/>
    </location>
</feature>
<keyword evidence="1" id="KW-0175">Coiled coil</keyword>
<evidence type="ECO:0000256" key="1">
    <source>
        <dbReference type="SAM" id="Coils"/>
    </source>
</evidence>
<dbReference type="InterPro" id="IPR011333">
    <property type="entry name" value="SKP1/BTB/POZ_sf"/>
</dbReference>
<dbReference type="InterPro" id="IPR008974">
    <property type="entry name" value="TRAF-like"/>
</dbReference>
<dbReference type="SUPFAM" id="SSF49599">
    <property type="entry name" value="TRAF domain-like"/>
    <property type="match status" value="1"/>
</dbReference>
<feature type="region of interest" description="Disordered" evidence="2">
    <location>
        <begin position="1"/>
        <end position="20"/>
    </location>
</feature>
<dbReference type="PANTHER" id="PTHR22743:SF165">
    <property type="entry name" value="BTB AND MATH DOMAIN CONTAINING-RELATED"/>
    <property type="match status" value="1"/>
</dbReference>
<organism evidence="4 5">
    <name type="scientific">Caenorhabditis nigoni</name>
    <dbReference type="NCBI Taxonomy" id="1611254"/>
    <lineage>
        <taxon>Eukaryota</taxon>
        <taxon>Metazoa</taxon>
        <taxon>Ecdysozoa</taxon>
        <taxon>Nematoda</taxon>
        <taxon>Chromadorea</taxon>
        <taxon>Rhabditida</taxon>
        <taxon>Rhabditina</taxon>
        <taxon>Rhabditomorpha</taxon>
        <taxon>Rhabditoidea</taxon>
        <taxon>Rhabditidae</taxon>
        <taxon>Peloderinae</taxon>
        <taxon>Caenorhabditis</taxon>
    </lineage>
</organism>
<gene>
    <name evidence="4" type="primary">Cnig_chr_II.g7703</name>
    <name evidence="4" type="ORF">B9Z55_007703</name>
</gene>
<evidence type="ECO:0000313" key="5">
    <source>
        <dbReference type="Proteomes" id="UP000230233"/>
    </source>
</evidence>
<reference evidence="5" key="1">
    <citation type="submission" date="2017-10" db="EMBL/GenBank/DDBJ databases">
        <title>Rapid genome shrinkage in a self-fertile nematode reveals novel sperm competition proteins.</title>
        <authorList>
            <person name="Yin D."/>
            <person name="Schwarz E.M."/>
            <person name="Thomas C.G."/>
            <person name="Felde R.L."/>
            <person name="Korf I.F."/>
            <person name="Cutter A.D."/>
            <person name="Schartner C.M."/>
            <person name="Ralston E.J."/>
            <person name="Meyer B.J."/>
            <person name="Haag E.S."/>
        </authorList>
    </citation>
    <scope>NUCLEOTIDE SEQUENCE [LARGE SCALE GENOMIC DNA]</scope>
    <source>
        <strain evidence="5">JU1422</strain>
    </source>
</reference>
<dbReference type="Gene3D" id="3.30.710.10">
    <property type="entry name" value="Potassium Channel Kv1.1, Chain A"/>
    <property type="match status" value="1"/>
</dbReference>
<dbReference type="Proteomes" id="UP000230233">
    <property type="component" value="Chromosome II"/>
</dbReference>
<evidence type="ECO:0000256" key="2">
    <source>
        <dbReference type="SAM" id="MobiDB-lite"/>
    </source>
</evidence>